<protein>
    <submittedName>
        <fullName evidence="3">M15 family metallopeptidase</fullName>
    </submittedName>
</protein>
<evidence type="ECO:0000259" key="2">
    <source>
        <dbReference type="Pfam" id="PF13539"/>
    </source>
</evidence>
<proteinExistence type="predicted"/>
<comment type="caution">
    <text evidence="3">The sequence shown here is derived from an EMBL/GenBank/DDBJ whole genome shotgun (WGS) entry which is preliminary data.</text>
</comment>
<dbReference type="Gene3D" id="3.30.1380.10">
    <property type="match status" value="1"/>
</dbReference>
<dbReference type="InterPro" id="IPR002477">
    <property type="entry name" value="Peptidoglycan-bd-like"/>
</dbReference>
<dbReference type="InterPro" id="IPR039561">
    <property type="entry name" value="Peptidase_M15C"/>
</dbReference>
<dbReference type="InterPro" id="IPR036365">
    <property type="entry name" value="PGBD-like_sf"/>
</dbReference>
<dbReference type="SUPFAM" id="SSF47090">
    <property type="entry name" value="PGBD-like"/>
    <property type="match status" value="1"/>
</dbReference>
<dbReference type="RefSeq" id="WP_208174865.1">
    <property type="nucleotide sequence ID" value="NZ_JAGETZ010000003.1"/>
</dbReference>
<evidence type="ECO:0000313" key="4">
    <source>
        <dbReference type="Proteomes" id="UP000664369"/>
    </source>
</evidence>
<accession>A0ABS3QDC2</accession>
<dbReference type="Pfam" id="PF13539">
    <property type="entry name" value="Peptidase_M15_4"/>
    <property type="match status" value="1"/>
</dbReference>
<name>A0ABS3QDC2_9BACT</name>
<dbReference type="Pfam" id="PF01471">
    <property type="entry name" value="PG_binding_1"/>
    <property type="match status" value="1"/>
</dbReference>
<evidence type="ECO:0000313" key="3">
    <source>
        <dbReference type="EMBL" id="MBO2009245.1"/>
    </source>
</evidence>
<dbReference type="SUPFAM" id="SSF55166">
    <property type="entry name" value="Hedgehog/DD-peptidase"/>
    <property type="match status" value="1"/>
</dbReference>
<dbReference type="InterPro" id="IPR009045">
    <property type="entry name" value="Zn_M74/Hedgehog-like"/>
</dbReference>
<sequence length="258" mass="28412">MQVLRLHSKGPTVRQWQLFLIGQGLLAGEADGVFGTNTEKATIAFQKRRKLKPDGEAGNMTIGAAMQLGFKVLGDEDDAQTGINWPPPPNFQPLVGTLARQQLFGKFRFVAAPTRDNPENIKVLDNWASQHIGIAHLPAVGSPVPAKIEFHKLAIPQVEQLWQDWQQAGLLGHVRTWDGSYVPRFIRGSRTQLSNHAFGTAFDINAAFNRLGTIPARLGQPGSVRDMVELANKNGFYWGGHFGGSRTDGMHFEIAKLL</sequence>
<feature type="domain" description="Peptidase M15C" evidence="2">
    <location>
        <begin position="188"/>
        <end position="254"/>
    </location>
</feature>
<dbReference type="Gene3D" id="1.10.101.10">
    <property type="entry name" value="PGBD-like superfamily/PGBD"/>
    <property type="match status" value="1"/>
</dbReference>
<organism evidence="3 4">
    <name type="scientific">Hymenobacter negativus</name>
    <dbReference type="NCBI Taxonomy" id="2795026"/>
    <lineage>
        <taxon>Bacteria</taxon>
        <taxon>Pseudomonadati</taxon>
        <taxon>Bacteroidota</taxon>
        <taxon>Cytophagia</taxon>
        <taxon>Cytophagales</taxon>
        <taxon>Hymenobacteraceae</taxon>
        <taxon>Hymenobacter</taxon>
    </lineage>
</organism>
<feature type="domain" description="Peptidoglycan binding-like" evidence="1">
    <location>
        <begin position="10"/>
        <end position="63"/>
    </location>
</feature>
<evidence type="ECO:0000259" key="1">
    <source>
        <dbReference type="Pfam" id="PF01471"/>
    </source>
</evidence>
<dbReference type="InterPro" id="IPR036366">
    <property type="entry name" value="PGBDSf"/>
</dbReference>
<gene>
    <name evidence="3" type="ORF">J4E00_09300</name>
</gene>
<dbReference type="Proteomes" id="UP000664369">
    <property type="component" value="Unassembled WGS sequence"/>
</dbReference>
<reference evidence="3 4" key="1">
    <citation type="submission" date="2021-03" db="EMBL/GenBank/DDBJ databases">
        <authorList>
            <person name="Kim M.K."/>
        </authorList>
    </citation>
    <scope>NUCLEOTIDE SEQUENCE [LARGE SCALE GENOMIC DNA]</scope>
    <source>
        <strain evidence="3 4">BT442</strain>
    </source>
</reference>
<dbReference type="EMBL" id="JAGETZ010000003">
    <property type="protein sequence ID" value="MBO2009245.1"/>
    <property type="molecule type" value="Genomic_DNA"/>
</dbReference>
<keyword evidence="4" id="KW-1185">Reference proteome</keyword>